<dbReference type="InterPro" id="IPR045653">
    <property type="entry name" value="DUF6396"/>
</dbReference>
<accession>A0A8I1DS48</accession>
<sequence length="438" mass="48436">MKKYILFISFAVLVCACTKKDTPVPQSTQLPDLNTVHANLAFNCAHEADHLPALDPKADLLYQYARYLQKRSGPKDFDDIVRYYRIAAAYGHYKANNNAQLLISQELAHSPDPAKEVVDLASKLVEQGIPSGYYNIGHYLETGYGLKQDYEMSLRYFRKAADLGNPDAQYYIGELLAPRDNAPAIAKQMRECATAQGNGKAANMLGADLMTDGFYQEALKAFQKGAESGDTQSAFLLEHAFQGPPKSDALYYLDLASDPERTRRYAQIGKFIDRNDGRNPKVPDIDKIVPLPPAKLPPWDGTFQWQKEQDAAAPPQKPSDEMINEMAKAKHLDPATGLPLAGVQDKTSAEPQPATLAARLPIGTVARTGERCPEDGVWCAALKEGQAGDSERRFLKGDTLPSIIVHESRALPLLDRVIGMRQQTTQVAWRLVSYLDQA</sequence>
<dbReference type="SMART" id="SM00671">
    <property type="entry name" value="SEL1"/>
    <property type="match status" value="3"/>
</dbReference>
<dbReference type="SUPFAM" id="SSF81901">
    <property type="entry name" value="HCP-like"/>
    <property type="match status" value="1"/>
</dbReference>
<proteinExistence type="predicted"/>
<evidence type="ECO:0000313" key="3">
    <source>
        <dbReference type="Proteomes" id="UP000645612"/>
    </source>
</evidence>
<reference evidence="2" key="1">
    <citation type="submission" date="2020-12" db="EMBL/GenBank/DDBJ databases">
        <title>Burkholderia cepacia complex in Mexico.</title>
        <authorList>
            <person name="Estrada P."/>
        </authorList>
    </citation>
    <scope>NUCLEOTIDE SEQUENCE</scope>
    <source>
        <strain evidence="2">871</strain>
    </source>
</reference>
<dbReference type="RefSeq" id="WP_176130171.1">
    <property type="nucleotide sequence ID" value="NZ_CADDZZ010000005.1"/>
</dbReference>
<dbReference type="PROSITE" id="PS51257">
    <property type="entry name" value="PROKAR_LIPOPROTEIN"/>
    <property type="match status" value="1"/>
</dbReference>
<dbReference type="Pfam" id="PF19933">
    <property type="entry name" value="DUF6396"/>
    <property type="match status" value="1"/>
</dbReference>
<gene>
    <name evidence="2" type="ORF">JAO13_33660</name>
</gene>
<organism evidence="2 3">
    <name type="scientific">Burkholderia cepacia</name>
    <name type="common">Pseudomonas cepacia</name>
    <dbReference type="NCBI Taxonomy" id="292"/>
    <lineage>
        <taxon>Bacteria</taxon>
        <taxon>Pseudomonadati</taxon>
        <taxon>Pseudomonadota</taxon>
        <taxon>Betaproteobacteria</taxon>
        <taxon>Burkholderiales</taxon>
        <taxon>Burkholderiaceae</taxon>
        <taxon>Burkholderia</taxon>
        <taxon>Burkholderia cepacia complex</taxon>
    </lineage>
</organism>
<dbReference type="EMBL" id="JAEDXG010000045">
    <property type="protein sequence ID" value="MBH9701397.1"/>
    <property type="molecule type" value="Genomic_DNA"/>
</dbReference>
<dbReference type="InterPro" id="IPR050767">
    <property type="entry name" value="Sel1_AlgK"/>
</dbReference>
<dbReference type="AlphaFoldDB" id="A0A8I1DS48"/>
<dbReference type="InterPro" id="IPR006597">
    <property type="entry name" value="Sel1-like"/>
</dbReference>
<name>A0A8I1DS48_BURCE</name>
<dbReference type="PANTHER" id="PTHR11102:SF160">
    <property type="entry name" value="ERAD-ASSOCIATED E3 UBIQUITIN-PROTEIN LIGASE COMPONENT HRD3"/>
    <property type="match status" value="1"/>
</dbReference>
<evidence type="ECO:0000259" key="1">
    <source>
        <dbReference type="Pfam" id="PF19933"/>
    </source>
</evidence>
<dbReference type="Gene3D" id="1.25.40.10">
    <property type="entry name" value="Tetratricopeptide repeat domain"/>
    <property type="match status" value="1"/>
</dbReference>
<feature type="domain" description="DUF6396" evidence="1">
    <location>
        <begin position="233"/>
        <end position="340"/>
    </location>
</feature>
<comment type="caution">
    <text evidence="2">The sequence shown here is derived from an EMBL/GenBank/DDBJ whole genome shotgun (WGS) entry which is preliminary data.</text>
</comment>
<dbReference type="Pfam" id="PF08238">
    <property type="entry name" value="Sel1"/>
    <property type="match status" value="1"/>
</dbReference>
<evidence type="ECO:0000313" key="2">
    <source>
        <dbReference type="EMBL" id="MBH9701397.1"/>
    </source>
</evidence>
<protein>
    <submittedName>
        <fullName evidence="2">Sel1 repeat family protein</fullName>
    </submittedName>
</protein>
<dbReference type="InterPro" id="IPR011990">
    <property type="entry name" value="TPR-like_helical_dom_sf"/>
</dbReference>
<dbReference type="PANTHER" id="PTHR11102">
    <property type="entry name" value="SEL-1-LIKE PROTEIN"/>
    <property type="match status" value="1"/>
</dbReference>
<dbReference type="Proteomes" id="UP000645612">
    <property type="component" value="Unassembled WGS sequence"/>
</dbReference>